<dbReference type="PANTHER" id="PTHR35560:SF3">
    <property type="entry name" value="PEPTIDASE S9 PROLYL OLIGOPEPTIDASE CATALYTIC DOMAIN-CONTAINING PROTEIN"/>
    <property type="match status" value="1"/>
</dbReference>
<evidence type="ECO:0000313" key="3">
    <source>
        <dbReference type="Proteomes" id="UP001595848"/>
    </source>
</evidence>
<keyword evidence="2" id="KW-0378">Hydrolase</keyword>
<name>A0ABV8P175_9BURK</name>
<keyword evidence="1" id="KW-0732">Signal</keyword>
<organism evidence="2 3">
    <name type="scientific">Candidimonas humi</name>
    <dbReference type="NCBI Taxonomy" id="683355"/>
    <lineage>
        <taxon>Bacteria</taxon>
        <taxon>Pseudomonadati</taxon>
        <taxon>Pseudomonadota</taxon>
        <taxon>Betaproteobacteria</taxon>
        <taxon>Burkholderiales</taxon>
        <taxon>Alcaligenaceae</taxon>
        <taxon>Candidimonas</taxon>
    </lineage>
</organism>
<feature type="signal peptide" evidence="1">
    <location>
        <begin position="1"/>
        <end position="26"/>
    </location>
</feature>
<dbReference type="RefSeq" id="WP_217965315.1">
    <property type="nucleotide sequence ID" value="NZ_JAHTBN010000006.1"/>
</dbReference>
<dbReference type="GO" id="GO:0016787">
    <property type="term" value="F:hydrolase activity"/>
    <property type="evidence" value="ECO:0007669"/>
    <property type="project" value="UniProtKB-KW"/>
</dbReference>
<evidence type="ECO:0000313" key="2">
    <source>
        <dbReference type="EMBL" id="MFC4202950.1"/>
    </source>
</evidence>
<evidence type="ECO:0000256" key="1">
    <source>
        <dbReference type="SAM" id="SignalP"/>
    </source>
</evidence>
<feature type="chain" id="PRO_5047539329" evidence="1">
    <location>
        <begin position="27"/>
        <end position="357"/>
    </location>
</feature>
<proteinExistence type="predicted"/>
<dbReference type="PROSITE" id="PS51257">
    <property type="entry name" value="PROKAR_LIPOPROTEIN"/>
    <property type="match status" value="1"/>
</dbReference>
<dbReference type="Proteomes" id="UP001595848">
    <property type="component" value="Unassembled WGS sequence"/>
</dbReference>
<gene>
    <name evidence="2" type="ORF">ACFOY1_18525</name>
</gene>
<dbReference type="EMBL" id="JBHSBV010000007">
    <property type="protein sequence ID" value="MFC4202950.1"/>
    <property type="molecule type" value="Genomic_DNA"/>
</dbReference>
<dbReference type="PANTHER" id="PTHR35560">
    <property type="entry name" value="BLL0132 PROTEIN"/>
    <property type="match status" value="1"/>
</dbReference>
<sequence length="357" mass="37625">MSMRLLACMLGAAAMAACGVAGNAWAAGKSQKNAVQHVAGQWLQVATPQGKGMMAVYADRALDKPAPDVKRVLLVVHGLLRNADSYFAAAKQARQAAGAAGADTLVAAPQFLTRVDAQAFGLAADTLEWTTGGWKDGAPAVAPAPISSFSALDALLAHFADRKLYPALTEVVLAGHSAGAQVVQRYAVAGQGDAALRRAGIRMRYVVANPSSYLYFDDERPAADGSFHPADVAACPAAVKWKYGLKDAPPYVQQEGTAGLEARYAKRDVVYMLGMADTNPYTHFIDRSCGGMAQGPYRLARGLAYFSYMQQRHPSGLNQSLVEVPGVGHNDRGMFTSACGLAVLFGTPVPATCPHKP</sequence>
<comment type="caution">
    <text evidence="2">The sequence shown here is derived from an EMBL/GenBank/DDBJ whole genome shotgun (WGS) entry which is preliminary data.</text>
</comment>
<accession>A0ABV8P175</accession>
<keyword evidence="3" id="KW-1185">Reference proteome</keyword>
<protein>
    <submittedName>
        <fullName evidence="2">Alpha/beta hydrolase</fullName>
    </submittedName>
</protein>
<reference evidence="3" key="1">
    <citation type="journal article" date="2019" name="Int. J. Syst. Evol. Microbiol.">
        <title>The Global Catalogue of Microorganisms (GCM) 10K type strain sequencing project: providing services to taxonomists for standard genome sequencing and annotation.</title>
        <authorList>
            <consortium name="The Broad Institute Genomics Platform"/>
            <consortium name="The Broad Institute Genome Sequencing Center for Infectious Disease"/>
            <person name="Wu L."/>
            <person name="Ma J."/>
        </authorList>
    </citation>
    <scope>NUCLEOTIDE SEQUENCE [LARGE SCALE GENOMIC DNA]</scope>
    <source>
        <strain evidence="3">LMG 24813</strain>
    </source>
</reference>